<dbReference type="Gene3D" id="1.20.120.1900">
    <property type="entry name" value="Gamma-tubulin complex, C-terminal domain"/>
    <property type="match status" value="1"/>
</dbReference>
<gene>
    <name evidence="8" type="ORF">HETIRDRAFT_319278</name>
</gene>
<dbReference type="GeneID" id="20670585"/>
<dbReference type="GO" id="GO:0031122">
    <property type="term" value="P:cytoplasmic microtubule organization"/>
    <property type="evidence" value="ECO:0007669"/>
    <property type="project" value="TreeGrafter"/>
</dbReference>
<dbReference type="GO" id="GO:0051011">
    <property type="term" value="F:microtubule minus-end binding"/>
    <property type="evidence" value="ECO:0007669"/>
    <property type="project" value="TreeGrafter"/>
</dbReference>
<dbReference type="AlphaFoldDB" id="W4K7K1"/>
<protein>
    <recommendedName>
        <fullName evidence="5">Spindle pole body component</fullName>
    </recommendedName>
</protein>
<keyword evidence="4 5" id="KW-0206">Cytoskeleton</keyword>
<dbReference type="InterPro" id="IPR042241">
    <property type="entry name" value="GCP_C_sf"/>
</dbReference>
<evidence type="ECO:0000313" key="9">
    <source>
        <dbReference type="Proteomes" id="UP000030671"/>
    </source>
</evidence>
<dbReference type="HOGENOM" id="CLU_011863_1_0_1"/>
<dbReference type="InterPro" id="IPR040457">
    <property type="entry name" value="GCP_C"/>
</dbReference>
<reference evidence="8 9" key="1">
    <citation type="journal article" date="2012" name="New Phytol.">
        <title>Insight into trade-off between wood decay and parasitism from the genome of a fungal forest pathogen.</title>
        <authorList>
            <person name="Olson A."/>
            <person name="Aerts A."/>
            <person name="Asiegbu F."/>
            <person name="Belbahri L."/>
            <person name="Bouzid O."/>
            <person name="Broberg A."/>
            <person name="Canback B."/>
            <person name="Coutinho P.M."/>
            <person name="Cullen D."/>
            <person name="Dalman K."/>
            <person name="Deflorio G."/>
            <person name="van Diepen L.T."/>
            <person name="Dunand C."/>
            <person name="Duplessis S."/>
            <person name="Durling M."/>
            <person name="Gonthier P."/>
            <person name="Grimwood J."/>
            <person name="Fossdal C.G."/>
            <person name="Hansson D."/>
            <person name="Henrissat B."/>
            <person name="Hietala A."/>
            <person name="Himmelstrand K."/>
            <person name="Hoffmeister D."/>
            <person name="Hogberg N."/>
            <person name="James T.Y."/>
            <person name="Karlsson M."/>
            <person name="Kohler A."/>
            <person name="Kues U."/>
            <person name="Lee Y.H."/>
            <person name="Lin Y.C."/>
            <person name="Lind M."/>
            <person name="Lindquist E."/>
            <person name="Lombard V."/>
            <person name="Lucas S."/>
            <person name="Lunden K."/>
            <person name="Morin E."/>
            <person name="Murat C."/>
            <person name="Park J."/>
            <person name="Raffaello T."/>
            <person name="Rouze P."/>
            <person name="Salamov A."/>
            <person name="Schmutz J."/>
            <person name="Solheim H."/>
            <person name="Stahlberg J."/>
            <person name="Velez H."/>
            <person name="de Vries R.P."/>
            <person name="Wiebenga A."/>
            <person name="Woodward S."/>
            <person name="Yakovlev I."/>
            <person name="Garbelotto M."/>
            <person name="Martin F."/>
            <person name="Grigoriev I.V."/>
            <person name="Stenlid J."/>
        </authorList>
    </citation>
    <scope>NUCLEOTIDE SEQUENCE [LARGE SCALE GENOMIC DNA]</scope>
    <source>
        <strain evidence="8 9">TC 32-1</strain>
    </source>
</reference>
<evidence type="ECO:0000313" key="8">
    <source>
        <dbReference type="EMBL" id="ETW81051.1"/>
    </source>
</evidence>
<dbReference type="Pfam" id="PF04130">
    <property type="entry name" value="GCP_C_terminal"/>
    <property type="match status" value="1"/>
</dbReference>
<keyword evidence="9" id="KW-1185">Reference proteome</keyword>
<sequence length="984" mass="110178">MSDPFPLLPPLDYPPDSESYELPPIFPAFSVPRLADKPQDPIMDTLRFTQSAQRHLADPQLLPPEVIALTDLWLSDSDKSHNIWAHAAAASSTNQSYIKSWDSLRASFVQLASPGPFLSDQSNRVFSSARYHVNPRIHDTQTYIIHATVSEVLKSIKMILIGTSSPLYAWDSPSEMFILTSGEPGKQGVLVIDGKDDIISESFMRRFLSIGTLLRRLELFTDTIRRQSTTIAPTVHAFIHALSSCVEYTRLGLADFPDNTGDSMHDLDTPAATWMHHDEYEQILAALASLCRRDMDIYPPNYRDLPTSAETILSDIYIALESHIERGSPRRVVAMFAYILTMTCQDYYRYLSRSVGYSRDFVVLNAHKSATSQDLNLDFGVINDDEQDDEQTETDEIDIEFPCFMGSDVTEALIRARDSLKLLRAAQPEHPLLQGVSSYQEITWFWTDKDVQAAWTHRERCELSTDHQHQEEDGVVNQHEPVASDQDVLSQFQVFDLEPGAHLVAPSPSSQHPNRHLEQFISTFPKGLPTITPTLPHLTSLVISPLLEHCYALSGALLSLFLSRSSYLNLHAHLSLLRSYLLLTSPIFKARLQGALFSDEDNWRFEGSETRALAKKSSMHRLRRAKTPSGDGPESGWQPEEGTGPWAVGLGLGLAERDSWPPGGADLGFYLRTVIMDSLESLHGLERFDNNEHTEDSDENKRIFVEAEYRLGFAIRDLPVGTGRERWLNPCSIESLDFLYMDYKPPHPLDVLLTPDVLSKYQRVFSFILRLMRVQSASSTLFRMTRKISNPLFSTLSSANKLLLRFRFMAQAFVEALSSYVFDTAIRGNFDAFLAQLDVSPTTSASGRFSDVFVLADLHSSVLDDILSACLLRSGQRAAGDLLRGCLELVLDLCILAGELRRGRIEEYKAQPVLEDLFSSYTEKMTTLVKVLKMMIDKGSSSSHLPIEFAYLQGVTSGSPMASGGTGSLHYLLAKLDVGGWKGG</sequence>
<evidence type="ECO:0000256" key="6">
    <source>
        <dbReference type="SAM" id="MobiDB-lite"/>
    </source>
</evidence>
<feature type="compositionally biased region" description="Basic residues" evidence="6">
    <location>
        <begin position="616"/>
        <end position="626"/>
    </location>
</feature>
<dbReference type="InterPro" id="IPR007259">
    <property type="entry name" value="GCP"/>
</dbReference>
<dbReference type="EMBL" id="KI925459">
    <property type="protein sequence ID" value="ETW81051.1"/>
    <property type="molecule type" value="Genomic_DNA"/>
</dbReference>
<name>W4K7K1_HETIT</name>
<keyword evidence="3 5" id="KW-0493">Microtubule</keyword>
<dbReference type="STRING" id="747525.W4K7K1"/>
<dbReference type="GO" id="GO:0005816">
    <property type="term" value="C:spindle pole body"/>
    <property type="evidence" value="ECO:0007669"/>
    <property type="project" value="UniProtKB-ARBA"/>
</dbReference>
<dbReference type="InParanoid" id="W4K7K1"/>
<accession>W4K7K1</accession>
<evidence type="ECO:0000256" key="5">
    <source>
        <dbReference type="RuleBase" id="RU363050"/>
    </source>
</evidence>
<evidence type="ECO:0000259" key="7">
    <source>
        <dbReference type="Pfam" id="PF04130"/>
    </source>
</evidence>
<dbReference type="GO" id="GO:0000930">
    <property type="term" value="C:gamma-tubulin complex"/>
    <property type="evidence" value="ECO:0007669"/>
    <property type="project" value="UniProtKB-ARBA"/>
</dbReference>
<dbReference type="GO" id="GO:0000278">
    <property type="term" value="P:mitotic cell cycle"/>
    <property type="evidence" value="ECO:0007669"/>
    <property type="project" value="TreeGrafter"/>
</dbReference>
<dbReference type="GO" id="GO:0005874">
    <property type="term" value="C:microtubule"/>
    <property type="evidence" value="ECO:0007669"/>
    <property type="project" value="UniProtKB-KW"/>
</dbReference>
<comment type="subcellular location">
    <subcellularLocation>
        <location evidence="5">Cytoplasm</location>
        <location evidence="5">Cytoskeleton</location>
        <location evidence="5">Microtubule organizing center</location>
    </subcellularLocation>
</comment>
<dbReference type="GO" id="GO:0051225">
    <property type="term" value="P:spindle assembly"/>
    <property type="evidence" value="ECO:0007669"/>
    <property type="project" value="TreeGrafter"/>
</dbReference>
<dbReference type="RefSeq" id="XP_009547731.1">
    <property type="nucleotide sequence ID" value="XM_009549436.1"/>
</dbReference>
<dbReference type="GO" id="GO:0007020">
    <property type="term" value="P:microtubule nucleation"/>
    <property type="evidence" value="ECO:0007669"/>
    <property type="project" value="InterPro"/>
</dbReference>
<evidence type="ECO:0000256" key="2">
    <source>
        <dbReference type="ARBA" id="ARBA00022490"/>
    </source>
</evidence>
<keyword evidence="2 5" id="KW-0963">Cytoplasm</keyword>
<dbReference type="GO" id="GO:0051321">
    <property type="term" value="P:meiotic cell cycle"/>
    <property type="evidence" value="ECO:0007669"/>
    <property type="project" value="TreeGrafter"/>
</dbReference>
<feature type="domain" description="Gamma tubulin complex component C-terminal" evidence="7">
    <location>
        <begin position="570"/>
        <end position="980"/>
    </location>
</feature>
<evidence type="ECO:0000256" key="1">
    <source>
        <dbReference type="ARBA" id="ARBA00010337"/>
    </source>
</evidence>
<dbReference type="KEGG" id="hir:HETIRDRAFT_319278"/>
<evidence type="ECO:0000256" key="3">
    <source>
        <dbReference type="ARBA" id="ARBA00022701"/>
    </source>
</evidence>
<feature type="region of interest" description="Disordered" evidence="6">
    <location>
        <begin position="616"/>
        <end position="642"/>
    </location>
</feature>
<dbReference type="OrthoDB" id="775571at2759"/>
<dbReference type="Proteomes" id="UP000030671">
    <property type="component" value="Unassembled WGS sequence"/>
</dbReference>
<dbReference type="eggNOG" id="ENOG502S0VZ">
    <property type="taxonomic scope" value="Eukaryota"/>
</dbReference>
<dbReference type="GO" id="GO:0000922">
    <property type="term" value="C:spindle pole"/>
    <property type="evidence" value="ECO:0007669"/>
    <property type="project" value="InterPro"/>
</dbReference>
<dbReference type="PANTHER" id="PTHR19302:SF70">
    <property type="entry name" value="GAMMA-TUBULIN COMPLEX COMPONENT 6"/>
    <property type="match status" value="1"/>
</dbReference>
<dbReference type="GO" id="GO:0043015">
    <property type="term" value="F:gamma-tubulin binding"/>
    <property type="evidence" value="ECO:0007669"/>
    <property type="project" value="InterPro"/>
</dbReference>
<evidence type="ECO:0000256" key="4">
    <source>
        <dbReference type="ARBA" id="ARBA00023212"/>
    </source>
</evidence>
<comment type="similarity">
    <text evidence="1 5">Belongs to the TUBGCP family.</text>
</comment>
<dbReference type="PANTHER" id="PTHR19302">
    <property type="entry name" value="GAMMA TUBULIN COMPLEX PROTEIN"/>
    <property type="match status" value="1"/>
</dbReference>
<proteinExistence type="inferred from homology"/>
<organism evidence="8 9">
    <name type="scientific">Heterobasidion irregulare (strain TC 32-1)</name>
    <dbReference type="NCBI Taxonomy" id="747525"/>
    <lineage>
        <taxon>Eukaryota</taxon>
        <taxon>Fungi</taxon>
        <taxon>Dikarya</taxon>
        <taxon>Basidiomycota</taxon>
        <taxon>Agaricomycotina</taxon>
        <taxon>Agaricomycetes</taxon>
        <taxon>Russulales</taxon>
        <taxon>Bondarzewiaceae</taxon>
        <taxon>Heterobasidion</taxon>
        <taxon>Heterobasidion annosum species complex</taxon>
    </lineage>
</organism>